<dbReference type="Proteomes" id="UP000288805">
    <property type="component" value="Unassembled WGS sequence"/>
</dbReference>
<comment type="caution">
    <text evidence="1">The sequence shown here is derived from an EMBL/GenBank/DDBJ whole genome shotgun (WGS) entry which is preliminary data.</text>
</comment>
<evidence type="ECO:0000313" key="1">
    <source>
        <dbReference type="EMBL" id="RVW56798.1"/>
    </source>
</evidence>
<accession>A0A438FA18</accession>
<reference evidence="1 2" key="1">
    <citation type="journal article" date="2018" name="PLoS Genet.">
        <title>Population sequencing reveals clonal diversity and ancestral inbreeding in the grapevine cultivar Chardonnay.</title>
        <authorList>
            <person name="Roach M.J."/>
            <person name="Johnson D.L."/>
            <person name="Bohlmann J."/>
            <person name="van Vuuren H.J."/>
            <person name="Jones S.J."/>
            <person name="Pretorius I.S."/>
            <person name="Schmidt S.A."/>
            <person name="Borneman A.R."/>
        </authorList>
    </citation>
    <scope>NUCLEOTIDE SEQUENCE [LARGE SCALE GENOMIC DNA]</scope>
    <source>
        <strain evidence="2">cv. Chardonnay</strain>
        <tissue evidence="1">Leaf</tissue>
    </source>
</reference>
<protein>
    <submittedName>
        <fullName evidence="1">Uncharacterized protein</fullName>
    </submittedName>
</protein>
<dbReference type="EMBL" id="QGNW01001071">
    <property type="protein sequence ID" value="RVW56798.1"/>
    <property type="molecule type" value="Genomic_DNA"/>
</dbReference>
<evidence type="ECO:0000313" key="2">
    <source>
        <dbReference type="Proteomes" id="UP000288805"/>
    </source>
</evidence>
<name>A0A438FA18_VITVI</name>
<organism evidence="1 2">
    <name type="scientific">Vitis vinifera</name>
    <name type="common">Grape</name>
    <dbReference type="NCBI Taxonomy" id="29760"/>
    <lineage>
        <taxon>Eukaryota</taxon>
        <taxon>Viridiplantae</taxon>
        <taxon>Streptophyta</taxon>
        <taxon>Embryophyta</taxon>
        <taxon>Tracheophyta</taxon>
        <taxon>Spermatophyta</taxon>
        <taxon>Magnoliopsida</taxon>
        <taxon>eudicotyledons</taxon>
        <taxon>Gunneridae</taxon>
        <taxon>Pentapetalae</taxon>
        <taxon>rosids</taxon>
        <taxon>Vitales</taxon>
        <taxon>Vitaceae</taxon>
        <taxon>Viteae</taxon>
        <taxon>Vitis</taxon>
    </lineage>
</organism>
<sequence>MRRYVLHMGATLGSGRGAPVVTTGGLDLPGSCGPSLARIELTAVIFYHVVSLLKNEWSLSFPHGKLEAWVCVAHEASRCVLLG</sequence>
<gene>
    <name evidence="1" type="ORF">CK203_082758</name>
</gene>
<proteinExistence type="predicted"/>
<dbReference type="AlphaFoldDB" id="A0A438FA18"/>